<dbReference type="PANTHER" id="PTHR47236:SF5">
    <property type="entry name" value="GENE, 32742-RELATED"/>
    <property type="match status" value="1"/>
</dbReference>
<feature type="chain" id="PRO_5004841007" description="Tyrosine-protein kinase ephrin type A/B receptor-like domain-containing protein" evidence="1">
    <location>
        <begin position="23"/>
        <end position="553"/>
    </location>
</feature>
<organism evidence="2">
    <name type="scientific">Aphanomyces astaci</name>
    <name type="common">Crayfish plague agent</name>
    <dbReference type="NCBI Taxonomy" id="112090"/>
    <lineage>
        <taxon>Eukaryota</taxon>
        <taxon>Sar</taxon>
        <taxon>Stramenopiles</taxon>
        <taxon>Oomycota</taxon>
        <taxon>Saprolegniomycetes</taxon>
        <taxon>Saprolegniales</taxon>
        <taxon>Verrucalvaceae</taxon>
        <taxon>Aphanomyces</taxon>
    </lineage>
</organism>
<dbReference type="VEuPathDB" id="FungiDB:H257_09527"/>
<dbReference type="OrthoDB" id="185085at2759"/>
<dbReference type="Gene3D" id="2.10.50.10">
    <property type="entry name" value="Tumor Necrosis Factor Receptor, subunit A, domain 2"/>
    <property type="match status" value="1"/>
</dbReference>
<feature type="signal peptide" evidence="1">
    <location>
        <begin position="1"/>
        <end position="22"/>
    </location>
</feature>
<name>W4GA05_APHAT</name>
<accession>W4GA05</accession>
<protein>
    <recommendedName>
        <fullName evidence="3">Tyrosine-protein kinase ephrin type A/B receptor-like domain-containing protein</fullName>
    </recommendedName>
</protein>
<dbReference type="SMART" id="SM01411">
    <property type="entry name" value="Ephrin_rec_like"/>
    <property type="match status" value="5"/>
</dbReference>
<dbReference type="InterPro" id="IPR009030">
    <property type="entry name" value="Growth_fac_rcpt_cys_sf"/>
</dbReference>
<evidence type="ECO:0008006" key="3">
    <source>
        <dbReference type="Google" id="ProtNLM"/>
    </source>
</evidence>
<gene>
    <name evidence="2" type="ORF">H257_09527</name>
</gene>
<evidence type="ECO:0000313" key="2">
    <source>
        <dbReference type="EMBL" id="ETV76522.1"/>
    </source>
</evidence>
<proteinExistence type="predicted"/>
<dbReference type="GeneID" id="20811523"/>
<sequence>MTMCHDWKQVAVASIVLVMVEAGIMCPRGSFWDGSACTLCPAGMFGATRGLISPLCSGPCSGGYFCPVGSTSPVQQQCGSPNYYCPPGTPLRRTVATGYFTVKSTDGNGLDDFLMSEPYTSSAQVQCEVGHYCISGIQYQCPPGTFGQTRGLISKQCSGLCPPGTYCPLASPTPVPCPPGFYGATSGLQTSLCSGVCPKANYCLLSTVTPEPCPAGLFGNSTGLVSKQCSTTCTAASCIPPYCRAGYYCPLGTLTPLECGGIEVYCPEGSSIPTTVSPGYYTISTPTLNTVDGPTYITGQTQALTAATIRVNQQICERGMYCTQGQKRKCSSGTYGATEGLTTALCTGTCPVGYYCPEGSSDYSHFACLDPSVFCPPGSSTPVLVSSGYFSLLGVDGRLRIGQQICPAGSYCVRGVAHLCPLGTFGSSTGLNSTMCSGRCAPGSVCPRGSTSNQQQPCPAGTYTTNGQACAQCLPGFWCGQGSSTPTQNECGGTDVYCPLGSAGPSSVQLGYYGANPNSNLNRDFTTQVQCPIANTALIPQCPSITIGPNNSL</sequence>
<evidence type="ECO:0000256" key="1">
    <source>
        <dbReference type="SAM" id="SignalP"/>
    </source>
</evidence>
<reference evidence="2" key="1">
    <citation type="submission" date="2013-12" db="EMBL/GenBank/DDBJ databases">
        <title>The Genome Sequence of Aphanomyces astaci APO3.</title>
        <authorList>
            <consortium name="The Broad Institute Genomics Platform"/>
            <person name="Russ C."/>
            <person name="Tyler B."/>
            <person name="van West P."/>
            <person name="Dieguez-Uribeondo J."/>
            <person name="Young S.K."/>
            <person name="Zeng Q."/>
            <person name="Gargeya S."/>
            <person name="Fitzgerald M."/>
            <person name="Abouelleil A."/>
            <person name="Alvarado L."/>
            <person name="Chapman S.B."/>
            <person name="Gainer-Dewar J."/>
            <person name="Goldberg J."/>
            <person name="Griggs A."/>
            <person name="Gujja S."/>
            <person name="Hansen M."/>
            <person name="Howarth C."/>
            <person name="Imamovic A."/>
            <person name="Ireland A."/>
            <person name="Larimer J."/>
            <person name="McCowan C."/>
            <person name="Murphy C."/>
            <person name="Pearson M."/>
            <person name="Poon T.W."/>
            <person name="Priest M."/>
            <person name="Roberts A."/>
            <person name="Saif S."/>
            <person name="Shea T."/>
            <person name="Sykes S."/>
            <person name="Wortman J."/>
            <person name="Nusbaum C."/>
            <person name="Birren B."/>
        </authorList>
    </citation>
    <scope>NUCLEOTIDE SEQUENCE [LARGE SCALE GENOMIC DNA]</scope>
    <source>
        <strain evidence="2">APO3</strain>
    </source>
</reference>
<dbReference type="RefSeq" id="XP_009834067.1">
    <property type="nucleotide sequence ID" value="XM_009835765.1"/>
</dbReference>
<keyword evidence="1" id="KW-0732">Signal</keyword>
<dbReference type="PANTHER" id="PTHR47236">
    <property type="entry name" value="GENE, 32742-RELATED-RELATED"/>
    <property type="match status" value="1"/>
</dbReference>
<dbReference type="EMBL" id="KI913136">
    <property type="protein sequence ID" value="ETV76522.1"/>
    <property type="molecule type" value="Genomic_DNA"/>
</dbReference>
<dbReference type="SUPFAM" id="SSF57184">
    <property type="entry name" value="Growth factor receptor domain"/>
    <property type="match status" value="1"/>
</dbReference>
<dbReference type="AlphaFoldDB" id="W4GA05"/>